<evidence type="ECO:0000256" key="2">
    <source>
        <dbReference type="SAM" id="Phobius"/>
    </source>
</evidence>
<dbReference type="EMBL" id="QJPH01000382">
    <property type="protein sequence ID" value="PZN75585.1"/>
    <property type="molecule type" value="Genomic_DNA"/>
</dbReference>
<feature type="transmembrane region" description="Helical" evidence="2">
    <location>
        <begin position="37"/>
        <end position="59"/>
    </location>
</feature>
<feature type="chain" id="PRO_5015974337" description="Glycine zipper 2TM domain-containing protein" evidence="3">
    <location>
        <begin position="26"/>
        <end position="121"/>
    </location>
</feature>
<gene>
    <name evidence="4" type="ORF">DM484_18425</name>
</gene>
<evidence type="ECO:0000313" key="4">
    <source>
        <dbReference type="EMBL" id="PZN75585.1"/>
    </source>
</evidence>
<proteinExistence type="predicted"/>
<dbReference type="AlphaFoldDB" id="A0A2W4QU64"/>
<feature type="region of interest" description="Disordered" evidence="1">
    <location>
        <begin position="98"/>
        <end position="121"/>
    </location>
</feature>
<dbReference type="PROSITE" id="PS51257">
    <property type="entry name" value="PROKAR_LIPOPROTEIN"/>
    <property type="match status" value="1"/>
</dbReference>
<keyword evidence="2" id="KW-1133">Transmembrane helix</keyword>
<keyword evidence="3" id="KW-0732">Signal</keyword>
<feature type="compositionally biased region" description="Low complexity" evidence="1">
    <location>
        <begin position="98"/>
        <end position="110"/>
    </location>
</feature>
<name>A0A2W4QU64_9GAMM</name>
<protein>
    <recommendedName>
        <fullName evidence="6">Glycine zipper 2TM domain-containing protein</fullName>
    </recommendedName>
</protein>
<comment type="caution">
    <text evidence="4">The sequence shown here is derived from an EMBL/GenBank/DDBJ whole genome shotgun (WGS) entry which is preliminary data.</text>
</comment>
<sequence length="121" mass="12607">MRIFRKQFLKGFLAPLLALGLAAGCQTYNPATGQQQIDYGATAGVAGAAMGAAALGVALSNNNNNDRYYGRPGYGGPAYHGGGRRGHNDVNVNRNVNVSGNTVNRGNRNVGGHRGGGRVHR</sequence>
<reference evidence="4 5" key="1">
    <citation type="journal article" date="2018" name="Aquat. Microb. Ecol.">
        <title>Gammaproteobacterial methanotrophs dominate.</title>
        <authorList>
            <person name="Rissanen A.J."/>
            <person name="Saarenheimo J."/>
            <person name="Tiirola M."/>
            <person name="Peura S."/>
            <person name="Aalto S.L."/>
            <person name="Karvinen A."/>
            <person name="Nykanen H."/>
        </authorList>
    </citation>
    <scope>NUCLEOTIDE SEQUENCE [LARGE SCALE GENOMIC DNA]</scope>
    <source>
        <strain evidence="4">AMbin10</strain>
    </source>
</reference>
<evidence type="ECO:0000256" key="3">
    <source>
        <dbReference type="SAM" id="SignalP"/>
    </source>
</evidence>
<keyword evidence="2" id="KW-0472">Membrane</keyword>
<evidence type="ECO:0008006" key="6">
    <source>
        <dbReference type="Google" id="ProtNLM"/>
    </source>
</evidence>
<evidence type="ECO:0000313" key="5">
    <source>
        <dbReference type="Proteomes" id="UP000249396"/>
    </source>
</evidence>
<feature type="signal peptide" evidence="3">
    <location>
        <begin position="1"/>
        <end position="25"/>
    </location>
</feature>
<keyword evidence="2" id="KW-0812">Transmembrane</keyword>
<dbReference type="Proteomes" id="UP000249396">
    <property type="component" value="Unassembled WGS sequence"/>
</dbReference>
<organism evidence="4 5">
    <name type="scientific">Candidatus Methylumidiphilus alinenensis</name>
    <dbReference type="NCBI Taxonomy" id="2202197"/>
    <lineage>
        <taxon>Bacteria</taxon>
        <taxon>Pseudomonadati</taxon>
        <taxon>Pseudomonadota</taxon>
        <taxon>Gammaproteobacteria</taxon>
        <taxon>Methylococcales</taxon>
        <taxon>Candidatus Methylumidiphilus</taxon>
    </lineage>
</organism>
<evidence type="ECO:0000256" key="1">
    <source>
        <dbReference type="SAM" id="MobiDB-lite"/>
    </source>
</evidence>
<accession>A0A2W4QU64</accession>